<evidence type="ECO:0000256" key="6">
    <source>
        <dbReference type="ARBA" id="ARBA00022617"/>
    </source>
</evidence>
<dbReference type="FunFam" id="2.40.30.10:FF:000034">
    <property type="entry name" value="Flavohemoprotein"/>
    <property type="match status" value="1"/>
</dbReference>
<dbReference type="CDD" id="cd06184">
    <property type="entry name" value="flavohem_like_fad_nad_binding"/>
    <property type="match status" value="1"/>
</dbReference>
<evidence type="ECO:0000256" key="11">
    <source>
        <dbReference type="ARBA" id="ARBA00023002"/>
    </source>
</evidence>
<dbReference type="EMBL" id="KV748667">
    <property type="protein sequence ID" value="OCL13800.1"/>
    <property type="molecule type" value="Genomic_DNA"/>
</dbReference>
<dbReference type="Gene3D" id="3.40.50.80">
    <property type="entry name" value="Nucleotide-binding domain of ferredoxin-NADP reductase (FNR) module"/>
    <property type="match status" value="1"/>
</dbReference>
<dbReference type="InterPro" id="IPR012292">
    <property type="entry name" value="Globin/Proto"/>
</dbReference>
<keyword evidence="10" id="KW-0521">NADP</keyword>
<evidence type="ECO:0000256" key="16">
    <source>
        <dbReference type="ARBA" id="ARBA00056398"/>
    </source>
</evidence>
<dbReference type="GO" id="GO:0071949">
    <property type="term" value="F:FAD binding"/>
    <property type="evidence" value="ECO:0007669"/>
    <property type="project" value="TreeGrafter"/>
</dbReference>
<evidence type="ECO:0000256" key="8">
    <source>
        <dbReference type="ARBA" id="ARBA00022723"/>
    </source>
</evidence>
<dbReference type="PANTHER" id="PTHR43396">
    <property type="entry name" value="FLAVOHEMOPROTEIN"/>
    <property type="match status" value="1"/>
</dbReference>
<dbReference type="GO" id="GO:0046872">
    <property type="term" value="F:metal ion binding"/>
    <property type="evidence" value="ECO:0007669"/>
    <property type="project" value="UniProtKB-KW"/>
</dbReference>
<comment type="cofactor">
    <cofactor evidence="1">
        <name>heme b</name>
        <dbReference type="ChEBI" id="CHEBI:60344"/>
    </cofactor>
</comment>
<dbReference type="GO" id="GO:0020037">
    <property type="term" value="F:heme binding"/>
    <property type="evidence" value="ECO:0007669"/>
    <property type="project" value="InterPro"/>
</dbReference>
<dbReference type="InterPro" id="IPR017938">
    <property type="entry name" value="Riboflavin_synthase-like_b-brl"/>
</dbReference>
<keyword evidence="20" id="KW-1185">Reference proteome</keyword>
<comment type="catalytic activity">
    <reaction evidence="14">
        <text>2 nitric oxide + NADH + 2 O2 = 2 nitrate + NAD(+) + H(+)</text>
        <dbReference type="Rhea" id="RHEA:19469"/>
        <dbReference type="ChEBI" id="CHEBI:15378"/>
        <dbReference type="ChEBI" id="CHEBI:15379"/>
        <dbReference type="ChEBI" id="CHEBI:16480"/>
        <dbReference type="ChEBI" id="CHEBI:17632"/>
        <dbReference type="ChEBI" id="CHEBI:57540"/>
        <dbReference type="ChEBI" id="CHEBI:57945"/>
        <dbReference type="EC" id="1.14.12.17"/>
    </reaction>
</comment>
<dbReference type="AlphaFoldDB" id="A0A8E2FBJ1"/>
<keyword evidence="6" id="KW-0349">Heme</keyword>
<dbReference type="Gene3D" id="2.40.30.10">
    <property type="entry name" value="Translation factors"/>
    <property type="match status" value="1"/>
</dbReference>
<evidence type="ECO:0000256" key="3">
    <source>
        <dbReference type="ARBA" id="ARBA00006401"/>
    </source>
</evidence>
<evidence type="ECO:0000256" key="13">
    <source>
        <dbReference type="ARBA" id="ARBA00023027"/>
    </source>
</evidence>
<keyword evidence="12" id="KW-0408">Iron</keyword>
<dbReference type="GO" id="GO:0008941">
    <property type="term" value="F:nitric oxide dioxygenase NAD(P)H activity"/>
    <property type="evidence" value="ECO:0007669"/>
    <property type="project" value="UniProtKB-EC"/>
</dbReference>
<evidence type="ECO:0000256" key="15">
    <source>
        <dbReference type="ARBA" id="ARBA00049433"/>
    </source>
</evidence>
<feature type="domain" description="Globin" evidence="17">
    <location>
        <begin position="3"/>
        <end position="140"/>
    </location>
</feature>
<comment type="cofactor">
    <cofactor evidence="2">
        <name>FAD</name>
        <dbReference type="ChEBI" id="CHEBI:57692"/>
    </cofactor>
</comment>
<protein>
    <recommendedName>
        <fullName evidence="4">nitric oxide dioxygenase</fullName>
        <ecNumber evidence="4">1.14.12.17</ecNumber>
    </recommendedName>
</protein>
<evidence type="ECO:0000313" key="20">
    <source>
        <dbReference type="Proteomes" id="UP000250140"/>
    </source>
</evidence>
<dbReference type="GO" id="GO:0019825">
    <property type="term" value="F:oxygen binding"/>
    <property type="evidence" value="ECO:0007669"/>
    <property type="project" value="InterPro"/>
</dbReference>
<dbReference type="FunFam" id="3.40.50.80:FF:000010">
    <property type="entry name" value="Flavohemoprotein"/>
    <property type="match status" value="1"/>
</dbReference>
<gene>
    <name evidence="19" type="ORF">AOQ84DRAFT_351828</name>
</gene>
<keyword evidence="9" id="KW-0274">FAD</keyword>
<feature type="domain" description="FAD-binding FR-type" evidence="18">
    <location>
        <begin position="150"/>
        <end position="268"/>
    </location>
</feature>
<dbReference type="CDD" id="cd08922">
    <property type="entry name" value="FHb-globin"/>
    <property type="match status" value="1"/>
</dbReference>
<dbReference type="OrthoDB" id="436496at2759"/>
<dbReference type="NCBIfam" id="NF009805">
    <property type="entry name" value="PRK13289.1"/>
    <property type="match status" value="1"/>
</dbReference>
<comment type="similarity">
    <text evidence="3">In the C-terminal section; belongs to the flavoprotein pyridine nucleotide cytochrome reductase family.</text>
</comment>
<evidence type="ECO:0000256" key="2">
    <source>
        <dbReference type="ARBA" id="ARBA00001974"/>
    </source>
</evidence>
<evidence type="ECO:0000256" key="12">
    <source>
        <dbReference type="ARBA" id="ARBA00023004"/>
    </source>
</evidence>
<proteinExistence type="inferred from homology"/>
<dbReference type="InterPro" id="IPR039261">
    <property type="entry name" value="FNR_nucleotide-bd"/>
</dbReference>
<dbReference type="Proteomes" id="UP000250140">
    <property type="component" value="Unassembled WGS sequence"/>
</dbReference>
<evidence type="ECO:0000259" key="18">
    <source>
        <dbReference type="PROSITE" id="PS51384"/>
    </source>
</evidence>
<evidence type="ECO:0000256" key="1">
    <source>
        <dbReference type="ARBA" id="ARBA00001970"/>
    </source>
</evidence>
<dbReference type="PROSITE" id="PS01033">
    <property type="entry name" value="GLOBIN"/>
    <property type="match status" value="1"/>
</dbReference>
<evidence type="ECO:0000256" key="9">
    <source>
        <dbReference type="ARBA" id="ARBA00022827"/>
    </source>
</evidence>
<evidence type="ECO:0000313" key="19">
    <source>
        <dbReference type="EMBL" id="OCL13800.1"/>
    </source>
</evidence>
<keyword evidence="7" id="KW-0285">Flavoprotein</keyword>
<evidence type="ECO:0000256" key="7">
    <source>
        <dbReference type="ARBA" id="ARBA00022630"/>
    </source>
</evidence>
<dbReference type="Pfam" id="PF00175">
    <property type="entry name" value="NAD_binding_1"/>
    <property type="match status" value="1"/>
</dbReference>
<evidence type="ECO:0000259" key="17">
    <source>
        <dbReference type="PROSITE" id="PS01033"/>
    </source>
</evidence>
<dbReference type="SUPFAM" id="SSF46458">
    <property type="entry name" value="Globin-like"/>
    <property type="match status" value="1"/>
</dbReference>
<comment type="catalytic activity">
    <reaction evidence="15">
        <text>2 nitric oxide + NADPH + 2 O2 = 2 nitrate + NADP(+) + H(+)</text>
        <dbReference type="Rhea" id="RHEA:19465"/>
        <dbReference type="ChEBI" id="CHEBI:15378"/>
        <dbReference type="ChEBI" id="CHEBI:15379"/>
        <dbReference type="ChEBI" id="CHEBI:16480"/>
        <dbReference type="ChEBI" id="CHEBI:17632"/>
        <dbReference type="ChEBI" id="CHEBI:57783"/>
        <dbReference type="ChEBI" id="CHEBI:58349"/>
        <dbReference type="EC" id="1.14.12.17"/>
    </reaction>
</comment>
<dbReference type="GO" id="GO:0009636">
    <property type="term" value="P:response to toxic substance"/>
    <property type="evidence" value="ECO:0007669"/>
    <property type="project" value="UniProtKB-KW"/>
</dbReference>
<sequence length="420" mass="46200">MATITPGQAKIIKATVPVLAAHGNTITKLFYADLLRAHPELKNVFNHTHQVTGHQSQALAAALYAYASNIDDLGVLSPALELICQKHASLYIKPDQYEAVGTHLLATMKVVLGDALTPQIHDAWAAAYWQLAHIMINREQQLYDEADSWTDWRQFRIARKEAESAEITSFYLEPVDKKPLPTFKPGQYISIRTAVPALGSLQARQYSLSDAPRAEYYRISVKREAGLNMDDPQQAAQHPGYISNILHTERLVGDELSVSHPYGDFFLDSTAGTTAAPVVLISAGVGLTCLTAILNALVAQQDALRRPVAWIHAARDSSARAFATHVAGVVRENANVHAVLFNSAPAPQEVHGVDYHHVGRMNLDKLDKERDLFLGDGATEFYICGPTQFMLDMEARLKEYGVGPDRIKMELFGTGGVPRV</sequence>
<keyword evidence="13" id="KW-0520">NAD</keyword>
<dbReference type="Gene3D" id="1.10.490.10">
    <property type="entry name" value="Globins"/>
    <property type="match status" value="1"/>
</dbReference>
<keyword evidence="5" id="KW-0216">Detoxification</keyword>
<evidence type="ECO:0000256" key="14">
    <source>
        <dbReference type="ARBA" id="ARBA00048649"/>
    </source>
</evidence>
<dbReference type="PROSITE" id="PS51384">
    <property type="entry name" value="FAD_FR"/>
    <property type="match status" value="1"/>
</dbReference>
<dbReference type="PANTHER" id="PTHR43396:SF3">
    <property type="entry name" value="FLAVOHEMOPROTEIN"/>
    <property type="match status" value="1"/>
</dbReference>
<dbReference type="Pfam" id="PF00042">
    <property type="entry name" value="Globin"/>
    <property type="match status" value="1"/>
</dbReference>
<evidence type="ECO:0000256" key="10">
    <source>
        <dbReference type="ARBA" id="ARBA00022857"/>
    </source>
</evidence>
<dbReference type="GO" id="GO:0071500">
    <property type="term" value="P:cellular response to nitrosative stress"/>
    <property type="evidence" value="ECO:0007669"/>
    <property type="project" value="TreeGrafter"/>
</dbReference>
<keyword evidence="8" id="KW-0479">Metal-binding</keyword>
<dbReference type="InterPro" id="IPR017927">
    <property type="entry name" value="FAD-bd_FR_type"/>
</dbReference>
<dbReference type="GO" id="GO:0046210">
    <property type="term" value="P:nitric oxide catabolic process"/>
    <property type="evidence" value="ECO:0007669"/>
    <property type="project" value="TreeGrafter"/>
</dbReference>
<reference evidence="19 20" key="1">
    <citation type="journal article" date="2016" name="Nat. Commun.">
        <title>Ectomycorrhizal ecology is imprinted in the genome of the dominant symbiotic fungus Cenococcum geophilum.</title>
        <authorList>
            <consortium name="DOE Joint Genome Institute"/>
            <person name="Peter M."/>
            <person name="Kohler A."/>
            <person name="Ohm R.A."/>
            <person name="Kuo A."/>
            <person name="Krutzmann J."/>
            <person name="Morin E."/>
            <person name="Arend M."/>
            <person name="Barry K.W."/>
            <person name="Binder M."/>
            <person name="Choi C."/>
            <person name="Clum A."/>
            <person name="Copeland A."/>
            <person name="Grisel N."/>
            <person name="Haridas S."/>
            <person name="Kipfer T."/>
            <person name="LaButti K."/>
            <person name="Lindquist E."/>
            <person name="Lipzen A."/>
            <person name="Maire R."/>
            <person name="Meier B."/>
            <person name="Mihaltcheva S."/>
            <person name="Molinier V."/>
            <person name="Murat C."/>
            <person name="Poggeler S."/>
            <person name="Quandt C.A."/>
            <person name="Sperisen C."/>
            <person name="Tritt A."/>
            <person name="Tisserant E."/>
            <person name="Crous P.W."/>
            <person name="Henrissat B."/>
            <person name="Nehls U."/>
            <person name="Egli S."/>
            <person name="Spatafora J.W."/>
            <person name="Grigoriev I.V."/>
            <person name="Martin F.M."/>
        </authorList>
    </citation>
    <scope>NUCLEOTIDE SEQUENCE [LARGE SCALE GENOMIC DNA]</scope>
    <source>
        <strain evidence="19 20">CBS 207.34</strain>
    </source>
</reference>
<evidence type="ECO:0000256" key="5">
    <source>
        <dbReference type="ARBA" id="ARBA00022575"/>
    </source>
</evidence>
<organism evidence="19 20">
    <name type="scientific">Glonium stellatum</name>
    <dbReference type="NCBI Taxonomy" id="574774"/>
    <lineage>
        <taxon>Eukaryota</taxon>
        <taxon>Fungi</taxon>
        <taxon>Dikarya</taxon>
        <taxon>Ascomycota</taxon>
        <taxon>Pezizomycotina</taxon>
        <taxon>Dothideomycetes</taxon>
        <taxon>Pleosporomycetidae</taxon>
        <taxon>Gloniales</taxon>
        <taxon>Gloniaceae</taxon>
        <taxon>Glonium</taxon>
    </lineage>
</organism>
<dbReference type="FunFam" id="1.10.490.10:FF:000003">
    <property type="entry name" value="Flavohemoprotein"/>
    <property type="match status" value="1"/>
</dbReference>
<dbReference type="InterPro" id="IPR001433">
    <property type="entry name" value="OxRdtase_FAD/NAD-bd"/>
</dbReference>
<dbReference type="InterPro" id="IPR009050">
    <property type="entry name" value="Globin-like_sf"/>
</dbReference>
<dbReference type="SUPFAM" id="SSF63380">
    <property type="entry name" value="Riboflavin synthase domain-like"/>
    <property type="match status" value="1"/>
</dbReference>
<dbReference type="EC" id="1.14.12.17" evidence="4"/>
<accession>A0A8E2FBJ1</accession>
<name>A0A8E2FBJ1_9PEZI</name>
<dbReference type="SUPFAM" id="SSF52343">
    <property type="entry name" value="Ferredoxin reductase-like, C-terminal NADP-linked domain"/>
    <property type="match status" value="1"/>
</dbReference>
<comment type="function">
    <text evidence="16">In the presence of oxygen and NADH, it has NADH oxidase activity, which leads to the generation of superoxide and H(2)O(2). Under anaerobic conditions, it also exhibits nitric oxide reductase and FAD reductase activities. However, all these reactions are much lower than NOD activity.</text>
</comment>
<evidence type="ECO:0000256" key="4">
    <source>
        <dbReference type="ARBA" id="ARBA00012229"/>
    </source>
</evidence>
<dbReference type="InterPro" id="IPR000971">
    <property type="entry name" value="Globin"/>
</dbReference>
<keyword evidence="11" id="KW-0560">Oxidoreductase</keyword>